<evidence type="ECO:0000313" key="6">
    <source>
        <dbReference type="EMBL" id="KHF26046.1"/>
    </source>
</evidence>
<dbReference type="SUPFAM" id="SSF51735">
    <property type="entry name" value="NAD(P)-binding Rossmann-fold domains"/>
    <property type="match status" value="1"/>
</dbReference>
<comment type="caution">
    <text evidence="6">The sequence shown here is derived from an EMBL/GenBank/DDBJ whole genome shotgun (WGS) entry which is preliminary data.</text>
</comment>
<name>A0A0B0HF08_SOVGS</name>
<dbReference type="Proteomes" id="UP000030856">
    <property type="component" value="Unassembled WGS sequence"/>
</dbReference>
<dbReference type="AlphaFoldDB" id="A0A0B0HF08"/>
<keyword evidence="7" id="KW-1185">Reference proteome</keyword>
<dbReference type="PANTHER" id="PTHR43060">
    <property type="entry name" value="3-HYDROXYISOBUTYRATE DEHYDROGENASE-LIKE 1, MITOCHONDRIAL-RELATED"/>
    <property type="match status" value="1"/>
</dbReference>
<accession>A0A0B0HF08</accession>
<dbReference type="OrthoDB" id="9804542at2"/>
<dbReference type="STRING" id="2340.JV46_21170"/>
<dbReference type="GO" id="GO:0008679">
    <property type="term" value="F:2-hydroxy-3-oxopropionate reductase activity"/>
    <property type="evidence" value="ECO:0007669"/>
    <property type="project" value="UniProtKB-EC"/>
</dbReference>
<dbReference type="Gene3D" id="3.40.50.720">
    <property type="entry name" value="NAD(P)-binding Rossmann-like Domain"/>
    <property type="match status" value="1"/>
</dbReference>
<feature type="domain" description="3-hydroxyisobutyrate dehydrogenase-like NAD-binding" evidence="5">
    <location>
        <begin position="171"/>
        <end position="289"/>
    </location>
</feature>
<dbReference type="InterPro" id="IPR036291">
    <property type="entry name" value="NAD(P)-bd_dom_sf"/>
</dbReference>
<feature type="active site" evidence="3">
    <location>
        <position position="177"/>
    </location>
</feature>
<dbReference type="InterPro" id="IPR008927">
    <property type="entry name" value="6-PGluconate_DH-like_C_sf"/>
</dbReference>
<keyword evidence="2" id="KW-0520">NAD</keyword>
<evidence type="ECO:0000256" key="1">
    <source>
        <dbReference type="ARBA" id="ARBA00023002"/>
    </source>
</evidence>
<keyword evidence="1 6" id="KW-0560">Oxidoreductase</keyword>
<dbReference type="EMBL" id="JRAA01000001">
    <property type="protein sequence ID" value="KHF26046.1"/>
    <property type="molecule type" value="Genomic_DNA"/>
</dbReference>
<dbReference type="PIRSF" id="PIRSF000103">
    <property type="entry name" value="HIBADH"/>
    <property type="match status" value="1"/>
</dbReference>
<dbReference type="InterPro" id="IPR013328">
    <property type="entry name" value="6PGD_dom2"/>
</dbReference>
<dbReference type="PANTHER" id="PTHR43060:SF15">
    <property type="entry name" value="3-HYDROXYISOBUTYRATE DEHYDROGENASE-LIKE 1, MITOCHONDRIAL-RELATED"/>
    <property type="match status" value="1"/>
</dbReference>
<dbReference type="GO" id="GO:0050661">
    <property type="term" value="F:NADP binding"/>
    <property type="evidence" value="ECO:0007669"/>
    <property type="project" value="InterPro"/>
</dbReference>
<feature type="domain" description="6-phosphogluconate dehydrogenase NADP-binding" evidence="4">
    <location>
        <begin position="9"/>
        <end position="168"/>
    </location>
</feature>
<evidence type="ECO:0000259" key="5">
    <source>
        <dbReference type="Pfam" id="PF14833"/>
    </source>
</evidence>
<evidence type="ECO:0000313" key="7">
    <source>
        <dbReference type="Proteomes" id="UP000030856"/>
    </source>
</evidence>
<sequence length="298" mass="30990">MKQSLDGMTIGFIGLGLMGKPMCANLHSAGANLVVHNRTHAVAEAMQQDGIKAVTTPVQVAELCDLVIIMTPDTTSVENVLFGEQGLSKVLHSRSLVIDMGTTAVTPTRVFASRLAECGAEYIDAPVSGGEIGAIDGDLVIMAGGSKGAIHRAQPVFDVLGKSTVHIGEVGTGQVTKAANQVIVGLNIGAVAEAFTLASGAGADLNKVREALMGGFASSRILEVHGQRMIDESFAPGGKITTQYKDLSQAIDLAAEFSQQLPATELNKSFYGELIDAGKGGLDHSALILALETHQVEK</sequence>
<dbReference type="RefSeq" id="WP_043115771.1">
    <property type="nucleotide sequence ID" value="NZ_JRAA01000001.1"/>
</dbReference>
<dbReference type="EC" id="1.1.1.60" evidence="6"/>
<dbReference type="InterPro" id="IPR006115">
    <property type="entry name" value="6PGDH_NADP-bd"/>
</dbReference>
<dbReference type="PATRIC" id="fig|2340.3.peg.558"/>
<dbReference type="InterPro" id="IPR015815">
    <property type="entry name" value="HIBADH-related"/>
</dbReference>
<gene>
    <name evidence="6" type="ORF">JV46_21170</name>
</gene>
<evidence type="ECO:0000256" key="2">
    <source>
        <dbReference type="ARBA" id="ARBA00023027"/>
    </source>
</evidence>
<reference evidence="6 7" key="1">
    <citation type="journal article" date="2014" name="BMC Genomics">
        <title>The genome of the intracellular bacterium of the coastal bivalve, Solemya velum: a blueprint for thriving in and out of symbiosis.</title>
        <authorList>
            <person name="Dmytrenko O."/>
            <person name="Russell S.L."/>
            <person name="Loo W.T."/>
            <person name="Fontanez K.M."/>
            <person name="Liao L."/>
            <person name="Roeselers G."/>
            <person name="Sharma R."/>
            <person name="Stewart F.J."/>
            <person name="Newton I.L."/>
            <person name="Woyke T."/>
            <person name="Wu D."/>
            <person name="Lang J.M."/>
            <person name="Eisen J.A."/>
            <person name="Cavanaugh C.M."/>
        </authorList>
    </citation>
    <scope>NUCLEOTIDE SEQUENCE [LARGE SCALE GENOMIC DNA]</scope>
    <source>
        <strain evidence="6 7">WH</strain>
    </source>
</reference>
<dbReference type="Pfam" id="PF03446">
    <property type="entry name" value="NAD_binding_2"/>
    <property type="match status" value="1"/>
</dbReference>
<dbReference type="Gene3D" id="1.10.1040.10">
    <property type="entry name" value="N-(1-d-carboxylethyl)-l-norvaline Dehydrogenase, domain 2"/>
    <property type="match status" value="1"/>
</dbReference>
<evidence type="ECO:0000259" key="4">
    <source>
        <dbReference type="Pfam" id="PF03446"/>
    </source>
</evidence>
<dbReference type="InterPro" id="IPR029154">
    <property type="entry name" value="HIBADH-like_NADP-bd"/>
</dbReference>
<organism evidence="6 7">
    <name type="scientific">Solemya velum gill symbiont</name>
    <dbReference type="NCBI Taxonomy" id="2340"/>
    <lineage>
        <taxon>Bacteria</taxon>
        <taxon>Pseudomonadati</taxon>
        <taxon>Pseudomonadota</taxon>
        <taxon>Gammaproteobacteria</taxon>
        <taxon>sulfur-oxidizing symbionts</taxon>
    </lineage>
</organism>
<dbReference type="SUPFAM" id="SSF48179">
    <property type="entry name" value="6-phosphogluconate dehydrogenase C-terminal domain-like"/>
    <property type="match status" value="1"/>
</dbReference>
<protein>
    <submittedName>
        <fullName evidence="6">3-hydroxyisobutyrate dehydrogenase-like protein</fullName>
        <ecNumber evidence="6">1.1.1.60</ecNumber>
    </submittedName>
</protein>
<proteinExistence type="predicted"/>
<dbReference type="eggNOG" id="COG2084">
    <property type="taxonomic scope" value="Bacteria"/>
</dbReference>
<dbReference type="Pfam" id="PF14833">
    <property type="entry name" value="NAD_binding_11"/>
    <property type="match status" value="1"/>
</dbReference>
<evidence type="ECO:0000256" key="3">
    <source>
        <dbReference type="PIRSR" id="PIRSR000103-1"/>
    </source>
</evidence>
<dbReference type="GO" id="GO:0051287">
    <property type="term" value="F:NAD binding"/>
    <property type="evidence" value="ECO:0007669"/>
    <property type="project" value="InterPro"/>
</dbReference>